<organism evidence="2">
    <name type="scientific">Mucor ambiguus</name>
    <dbReference type="NCBI Taxonomy" id="91626"/>
    <lineage>
        <taxon>Eukaryota</taxon>
        <taxon>Fungi</taxon>
        <taxon>Fungi incertae sedis</taxon>
        <taxon>Mucoromycota</taxon>
        <taxon>Mucoromycotina</taxon>
        <taxon>Mucoromycetes</taxon>
        <taxon>Mucorales</taxon>
        <taxon>Mucorineae</taxon>
        <taxon>Mucoraceae</taxon>
        <taxon>Mucor</taxon>
    </lineage>
</organism>
<proteinExistence type="predicted"/>
<evidence type="ECO:0000313" key="3">
    <source>
        <dbReference type="Proteomes" id="UP000053815"/>
    </source>
</evidence>
<dbReference type="OrthoDB" id="2223487at2759"/>
<evidence type="ECO:0000256" key="1">
    <source>
        <dbReference type="SAM" id="MobiDB-lite"/>
    </source>
</evidence>
<dbReference type="Proteomes" id="UP000053815">
    <property type="component" value="Unassembled WGS sequence"/>
</dbReference>
<feature type="region of interest" description="Disordered" evidence="1">
    <location>
        <begin position="1"/>
        <end position="27"/>
    </location>
</feature>
<dbReference type="AlphaFoldDB" id="A0A0C9M7N6"/>
<feature type="compositionally biased region" description="Polar residues" evidence="1">
    <location>
        <begin position="62"/>
        <end position="73"/>
    </location>
</feature>
<feature type="region of interest" description="Disordered" evidence="1">
    <location>
        <begin position="39"/>
        <end position="73"/>
    </location>
</feature>
<name>A0A0C9M7N6_9FUNG</name>
<feature type="compositionally biased region" description="Basic and acidic residues" evidence="1">
    <location>
        <begin position="8"/>
        <end position="18"/>
    </location>
</feature>
<accession>A0A0C9M7N6</accession>
<dbReference type="EMBL" id="DF836403">
    <property type="protein sequence ID" value="GAN06166.1"/>
    <property type="molecule type" value="Genomic_DNA"/>
</dbReference>
<keyword evidence="3" id="KW-1185">Reference proteome</keyword>
<reference evidence="2" key="1">
    <citation type="submission" date="2014-09" db="EMBL/GenBank/DDBJ databases">
        <title>Draft genome sequence of an oleaginous Mucoromycotina fungus Mucor ambiguus NBRC6742.</title>
        <authorList>
            <person name="Takeda I."/>
            <person name="Yamane N."/>
            <person name="Morita T."/>
            <person name="Tamano K."/>
            <person name="Machida M."/>
            <person name="Baker S."/>
            <person name="Koike H."/>
        </authorList>
    </citation>
    <scope>NUCLEOTIDE SEQUENCE</scope>
    <source>
        <strain evidence="2">NBRC 6742</strain>
    </source>
</reference>
<gene>
    <name evidence="2" type="ORF">MAM1_0114c05645</name>
</gene>
<protein>
    <submittedName>
        <fullName evidence="2">Uncharacterized protein</fullName>
    </submittedName>
</protein>
<sequence>MVNPNKKRQNEHAYGELRKKNKKSKKFRVTVKEEFNTEIQLNEPASPTMAEEATAEVIPKKSATSAQSSEDTNGTVMIQATASDQLVIRDEGLPPLPPVSSLLLFTPSVEANKFDPFYQSVNSYVHHVLPNPMPNDNFLRETVKREGQITPIVREAMNRNALPLMPMIPYYFHHKQFGIEACMYQLQQQRKKAGTINNYTNTIPNGTNYYYYG</sequence>
<evidence type="ECO:0000313" key="2">
    <source>
        <dbReference type="EMBL" id="GAN06166.1"/>
    </source>
</evidence>